<dbReference type="Pfam" id="PF00106">
    <property type="entry name" value="adh_short"/>
    <property type="match status" value="1"/>
</dbReference>
<dbReference type="InterPro" id="IPR020904">
    <property type="entry name" value="Sc_DH/Rdtase_CS"/>
</dbReference>
<evidence type="ECO:0000256" key="4">
    <source>
        <dbReference type="RuleBase" id="RU000363"/>
    </source>
</evidence>
<evidence type="ECO:0000313" key="5">
    <source>
        <dbReference type="EMBL" id="KKY14459.1"/>
    </source>
</evidence>
<dbReference type="PRINTS" id="PR00081">
    <property type="entry name" value="GDHRDH"/>
</dbReference>
<dbReference type="PANTHER" id="PTHR44229">
    <property type="entry name" value="15-HYDROXYPROSTAGLANDIN DEHYDROGENASE [NAD(+)]"/>
    <property type="match status" value="1"/>
</dbReference>
<dbReference type="AlphaFoldDB" id="A0A0G2DUY3"/>
<dbReference type="GO" id="GO:0016491">
    <property type="term" value="F:oxidoreductase activity"/>
    <property type="evidence" value="ECO:0007669"/>
    <property type="project" value="UniProtKB-KW"/>
</dbReference>
<evidence type="ECO:0000313" key="6">
    <source>
        <dbReference type="Proteomes" id="UP000034182"/>
    </source>
</evidence>
<dbReference type="Gene3D" id="3.40.50.720">
    <property type="entry name" value="NAD(P)-binding Rossmann-like Domain"/>
    <property type="match status" value="1"/>
</dbReference>
<dbReference type="PANTHER" id="PTHR44229:SF4">
    <property type="entry name" value="15-HYDROXYPROSTAGLANDIN DEHYDROGENASE [NAD(+)]"/>
    <property type="match status" value="1"/>
</dbReference>
<dbReference type="PRINTS" id="PR00080">
    <property type="entry name" value="SDRFAMILY"/>
</dbReference>
<keyword evidence="3" id="KW-0560">Oxidoreductase</keyword>
<sequence length="301" mass="32239">MGDSKRAQKVAIVTGATSGIGIELARDLVSRNYKVALVGRNATAGEQIAASLRGGGETNDDDDNAHFFPADVSSYASQAAMFRAVWARWGRVDALCANAGIVDQSSAYLLDSRGRPVDDVPAAPDLSCTDADWKGVVYGARLAVHFMRHNREPGPGGKIVVTGSVAAMFPHESYPEYCGAKAAVVQFVRGVAPVLMAREGIAVNVVHPGIVDTPIVPPAMIEAVSRECITPVETVLRGYRLFLDDETGMTGKNVEASGDKLHFYELPEMGNGEVTRRSVTVWEPLFAMMHHEKSGLPDAIE</sequence>
<name>A0A0G2DUY3_9PEZI</name>
<dbReference type="SUPFAM" id="SSF51735">
    <property type="entry name" value="NAD(P)-binding Rossmann-fold domains"/>
    <property type="match status" value="1"/>
</dbReference>
<organism evidence="5 6">
    <name type="scientific">Diplodia seriata</name>
    <dbReference type="NCBI Taxonomy" id="420778"/>
    <lineage>
        <taxon>Eukaryota</taxon>
        <taxon>Fungi</taxon>
        <taxon>Dikarya</taxon>
        <taxon>Ascomycota</taxon>
        <taxon>Pezizomycotina</taxon>
        <taxon>Dothideomycetes</taxon>
        <taxon>Dothideomycetes incertae sedis</taxon>
        <taxon>Botryosphaeriales</taxon>
        <taxon>Botryosphaeriaceae</taxon>
        <taxon>Diplodia</taxon>
    </lineage>
</organism>
<reference evidence="5 6" key="2">
    <citation type="submission" date="2015-05" db="EMBL/GenBank/DDBJ databases">
        <title>Distinctive expansion of gene families associated with plant cell wall degradation and secondary metabolism in the genomes of grapevine trunk pathogens.</title>
        <authorList>
            <person name="Lawrence D.P."/>
            <person name="Travadon R."/>
            <person name="Rolshausen P.E."/>
            <person name="Baumgartner K."/>
        </authorList>
    </citation>
    <scope>NUCLEOTIDE SEQUENCE [LARGE SCALE GENOMIC DNA]</scope>
    <source>
        <strain evidence="5">DS831</strain>
    </source>
</reference>
<keyword evidence="2" id="KW-0521">NADP</keyword>
<evidence type="ECO:0000256" key="1">
    <source>
        <dbReference type="ARBA" id="ARBA00006484"/>
    </source>
</evidence>
<protein>
    <submittedName>
        <fullName evidence="5">Putative 15-hydroxyprostaglandin dehydrogenase</fullName>
    </submittedName>
</protein>
<dbReference type="EMBL" id="LAQI01000228">
    <property type="protein sequence ID" value="KKY14459.1"/>
    <property type="molecule type" value="Genomic_DNA"/>
</dbReference>
<dbReference type="PROSITE" id="PS00061">
    <property type="entry name" value="ADH_SHORT"/>
    <property type="match status" value="1"/>
</dbReference>
<dbReference type="InterPro" id="IPR002347">
    <property type="entry name" value="SDR_fam"/>
</dbReference>
<dbReference type="InterPro" id="IPR036291">
    <property type="entry name" value="NAD(P)-bd_dom_sf"/>
</dbReference>
<proteinExistence type="inferred from homology"/>
<accession>A0A0G2DUY3</accession>
<comment type="caution">
    <text evidence="5">The sequence shown here is derived from an EMBL/GenBank/DDBJ whole genome shotgun (WGS) entry which is preliminary data.</text>
</comment>
<reference evidence="5 6" key="1">
    <citation type="submission" date="2015-03" db="EMBL/GenBank/DDBJ databases">
        <authorList>
            <person name="Morales-Cruz A."/>
            <person name="Amrine K.C."/>
            <person name="Cantu D."/>
        </authorList>
    </citation>
    <scope>NUCLEOTIDE SEQUENCE [LARGE SCALE GENOMIC DNA]</scope>
    <source>
        <strain evidence="5">DS831</strain>
    </source>
</reference>
<evidence type="ECO:0000256" key="2">
    <source>
        <dbReference type="ARBA" id="ARBA00022857"/>
    </source>
</evidence>
<gene>
    <name evidence="5" type="ORF">UCDDS831_g08117</name>
</gene>
<comment type="similarity">
    <text evidence="1 4">Belongs to the short-chain dehydrogenases/reductases (SDR) family.</text>
</comment>
<dbReference type="GO" id="GO:0005737">
    <property type="term" value="C:cytoplasm"/>
    <property type="evidence" value="ECO:0007669"/>
    <property type="project" value="TreeGrafter"/>
</dbReference>
<dbReference type="Proteomes" id="UP000034182">
    <property type="component" value="Unassembled WGS sequence"/>
</dbReference>
<evidence type="ECO:0000256" key="3">
    <source>
        <dbReference type="ARBA" id="ARBA00023002"/>
    </source>
</evidence>